<dbReference type="SUPFAM" id="SSF47943">
    <property type="entry name" value="Retrovirus capsid protein, N-terminal core domain"/>
    <property type="match status" value="1"/>
</dbReference>
<evidence type="ECO:0000259" key="3">
    <source>
        <dbReference type="PROSITE" id="PS50158"/>
    </source>
</evidence>
<evidence type="ECO:0000256" key="1">
    <source>
        <dbReference type="PROSITE-ProRule" id="PRU00047"/>
    </source>
</evidence>
<reference evidence="4" key="2">
    <citation type="submission" date="2025-09" db="UniProtKB">
        <authorList>
            <consortium name="Ensembl"/>
        </authorList>
    </citation>
    <scope>IDENTIFICATION</scope>
</reference>
<dbReference type="InterPro" id="IPR001878">
    <property type="entry name" value="Znf_CCHC"/>
</dbReference>
<protein>
    <recommendedName>
        <fullName evidence="3">CCHC-type domain-containing protein</fullName>
    </recommendedName>
</protein>
<dbReference type="SUPFAM" id="SSF57756">
    <property type="entry name" value="Retrovirus zinc finger-like domains"/>
    <property type="match status" value="1"/>
</dbReference>
<dbReference type="InterPro" id="IPR003036">
    <property type="entry name" value="Gag_P30"/>
</dbReference>
<sequence>MGQVSSKCPGDAPLSLVFRDWKEISGTTGLTKSRMRNLCQVQWPSFTAHLSPTKDWPSCGTFSADRMNSLRDVLVDLRPGQMDYLFLEEDGYIPMRVPPRRSPRAVAESEKMKERRDAVETDPSESKPDAQGAGSSQLLEGSSGTFVAPFGSPTSKIVQAPLRAYPVPMSNGQPAMVFTHTPFTSTDLLNWQRSMPRLRDNPEAVERTFRTIFSIHLPTWADVNQLLDTLLTEDEHQKVKEKTAAHYLSHQDWGNMPTAEPNWNPNDDRDKLRIDRYRQATLHGIQAAGEATPNWGKVTACVQLPNEHPSDFCTRLTNEVRKHSNLNLESDSGKEMVKSVFMAQCAEDIAKRFREHPDGMQGKSLPKVVSIATRVYNGREEIREKERKREKQQDLKDQISLLAVAMSGGNEGRGDGWGRGPRGRFPGKGRGGGRGRARGVGINQDCNGCFHCGEEGHWKRDCPHWQKLGYNKGPRRETD</sequence>
<keyword evidence="1" id="KW-0863">Zinc-finger</keyword>
<dbReference type="GO" id="GO:0003676">
    <property type="term" value="F:nucleic acid binding"/>
    <property type="evidence" value="ECO:0007669"/>
    <property type="project" value="InterPro"/>
</dbReference>
<dbReference type="Pfam" id="PF02093">
    <property type="entry name" value="Gag_p30"/>
    <property type="match status" value="1"/>
</dbReference>
<feature type="compositionally biased region" description="Basic residues" evidence="2">
    <location>
        <begin position="421"/>
        <end position="437"/>
    </location>
</feature>
<dbReference type="Gene3D" id="4.10.60.10">
    <property type="entry name" value="Zinc finger, CCHC-type"/>
    <property type="match status" value="1"/>
</dbReference>
<dbReference type="GeneTree" id="ENSGT00990000205453"/>
<dbReference type="SUPFAM" id="SSF47836">
    <property type="entry name" value="Retroviral matrix proteins"/>
    <property type="match status" value="1"/>
</dbReference>
<dbReference type="PANTHER" id="PTHR33166">
    <property type="entry name" value="GAG_P30 DOMAIN-CONTAINING PROTEIN"/>
    <property type="match status" value="1"/>
</dbReference>
<evidence type="ECO:0000313" key="4">
    <source>
        <dbReference type="Ensembl" id="ENSCPBP00000010182.1"/>
    </source>
</evidence>
<dbReference type="GO" id="GO:0008270">
    <property type="term" value="F:zinc ion binding"/>
    <property type="evidence" value="ECO:0007669"/>
    <property type="project" value="UniProtKB-KW"/>
</dbReference>
<dbReference type="Gene3D" id="1.10.375.10">
    <property type="entry name" value="Human Immunodeficiency Virus Type 1 Capsid Protein"/>
    <property type="match status" value="1"/>
</dbReference>
<dbReference type="PROSITE" id="PS50158">
    <property type="entry name" value="ZF_CCHC"/>
    <property type="match status" value="1"/>
</dbReference>
<dbReference type="InterPro" id="IPR010999">
    <property type="entry name" value="Retrovr_matrix"/>
</dbReference>
<keyword evidence="1" id="KW-0479">Metal-binding</keyword>
<evidence type="ECO:0000256" key="2">
    <source>
        <dbReference type="SAM" id="MobiDB-lite"/>
    </source>
</evidence>
<feature type="region of interest" description="Disordered" evidence="2">
    <location>
        <begin position="98"/>
        <end position="145"/>
    </location>
</feature>
<dbReference type="AlphaFoldDB" id="A0A8C3FJW8"/>
<evidence type="ECO:0000313" key="5">
    <source>
        <dbReference type="Proteomes" id="UP000694380"/>
    </source>
</evidence>
<feature type="compositionally biased region" description="Polar residues" evidence="2">
    <location>
        <begin position="133"/>
        <end position="145"/>
    </location>
</feature>
<dbReference type="Pfam" id="PF00098">
    <property type="entry name" value="zf-CCHC"/>
    <property type="match status" value="1"/>
</dbReference>
<dbReference type="InterPro" id="IPR008919">
    <property type="entry name" value="Retrov_capsid_N"/>
</dbReference>
<dbReference type="InterPro" id="IPR050462">
    <property type="entry name" value="Retroviral_Gag-Pol_poly"/>
</dbReference>
<feature type="region of interest" description="Disordered" evidence="2">
    <location>
        <begin position="408"/>
        <end position="437"/>
    </location>
</feature>
<dbReference type="Ensembl" id="ENSCPBT00000012220.1">
    <property type="protein sequence ID" value="ENSCPBP00000010182.1"/>
    <property type="gene ID" value="ENSCPBG00000007842.1"/>
</dbReference>
<dbReference type="OMA" id="PTWADVN"/>
<feature type="compositionally biased region" description="Basic and acidic residues" evidence="2">
    <location>
        <begin position="107"/>
        <end position="128"/>
    </location>
</feature>
<dbReference type="Proteomes" id="UP000694380">
    <property type="component" value="Unplaced"/>
</dbReference>
<name>A0A8C3FJW8_CHRPI</name>
<organism evidence="4 5">
    <name type="scientific">Chrysemys picta bellii</name>
    <name type="common">Western painted turtle</name>
    <name type="synonym">Emys bellii</name>
    <dbReference type="NCBI Taxonomy" id="8478"/>
    <lineage>
        <taxon>Eukaryota</taxon>
        <taxon>Metazoa</taxon>
        <taxon>Chordata</taxon>
        <taxon>Craniata</taxon>
        <taxon>Vertebrata</taxon>
        <taxon>Euteleostomi</taxon>
        <taxon>Archelosauria</taxon>
        <taxon>Testudinata</taxon>
        <taxon>Testudines</taxon>
        <taxon>Cryptodira</taxon>
        <taxon>Durocryptodira</taxon>
        <taxon>Testudinoidea</taxon>
        <taxon>Emydidae</taxon>
        <taxon>Chrysemys</taxon>
    </lineage>
</organism>
<feature type="compositionally biased region" description="Gly residues" evidence="2">
    <location>
        <begin position="409"/>
        <end position="420"/>
    </location>
</feature>
<feature type="domain" description="CCHC-type" evidence="3">
    <location>
        <begin position="449"/>
        <end position="463"/>
    </location>
</feature>
<dbReference type="SMART" id="SM00343">
    <property type="entry name" value="ZnF_C2HC"/>
    <property type="match status" value="1"/>
</dbReference>
<accession>A0A8C3FJW8</accession>
<dbReference type="InterPro" id="IPR036946">
    <property type="entry name" value="G_retro_matrix_sf"/>
</dbReference>
<dbReference type="GO" id="GO:0019068">
    <property type="term" value="P:virion assembly"/>
    <property type="evidence" value="ECO:0007669"/>
    <property type="project" value="InterPro"/>
</dbReference>
<proteinExistence type="predicted"/>
<dbReference type="Gene3D" id="1.10.150.180">
    <property type="entry name" value="Gamma-retroviral matrix domain"/>
    <property type="match status" value="1"/>
</dbReference>
<dbReference type="InterPro" id="IPR036875">
    <property type="entry name" value="Znf_CCHC_sf"/>
</dbReference>
<reference evidence="4" key="1">
    <citation type="submission" date="2025-08" db="UniProtKB">
        <authorList>
            <consortium name="Ensembl"/>
        </authorList>
    </citation>
    <scope>IDENTIFICATION</scope>
</reference>
<keyword evidence="5" id="KW-1185">Reference proteome</keyword>
<keyword evidence="1" id="KW-0862">Zinc</keyword>